<name>A0A7W3IQP3_9ACTN</name>
<gene>
    <name evidence="2" type="ORF">FHX74_001054</name>
</gene>
<feature type="region of interest" description="Disordered" evidence="1">
    <location>
        <begin position="35"/>
        <end position="66"/>
    </location>
</feature>
<comment type="caution">
    <text evidence="2">The sequence shown here is derived from an EMBL/GenBank/DDBJ whole genome shotgun (WGS) entry which is preliminary data.</text>
</comment>
<evidence type="ECO:0000313" key="3">
    <source>
        <dbReference type="Proteomes" id="UP000523079"/>
    </source>
</evidence>
<sequence>MQHRPAQPPSARVLAAVALTVTAVAFTAGCGESGSAGAAEPAGAAPSTTSGTAPATTAPSRVATPSATPSAYAVPAVQPGELGRVVLTGARAKPAVTVSDTALAVGKVYRLTGACQSAPSGRVSVVLVDGADGTRTVNTFDVRCDGGQHPIDFQVAGAVHAGLRLTGAGPRTRAWATVVDAGHNGVCGC</sequence>
<dbReference type="PROSITE" id="PS51257">
    <property type="entry name" value="PROKAR_LIPOPROTEIN"/>
    <property type="match status" value="1"/>
</dbReference>
<organism evidence="2 3">
    <name type="scientific">Microlunatus kandeliicorticis</name>
    <dbReference type="NCBI Taxonomy" id="1759536"/>
    <lineage>
        <taxon>Bacteria</taxon>
        <taxon>Bacillati</taxon>
        <taxon>Actinomycetota</taxon>
        <taxon>Actinomycetes</taxon>
        <taxon>Propionibacteriales</taxon>
        <taxon>Propionibacteriaceae</taxon>
        <taxon>Microlunatus</taxon>
    </lineage>
</organism>
<accession>A0A7W3IQP3</accession>
<dbReference type="EMBL" id="JACGWT010000002">
    <property type="protein sequence ID" value="MBA8793449.1"/>
    <property type="molecule type" value="Genomic_DNA"/>
</dbReference>
<reference evidence="2 3" key="1">
    <citation type="submission" date="2020-07" db="EMBL/GenBank/DDBJ databases">
        <title>Sequencing the genomes of 1000 actinobacteria strains.</title>
        <authorList>
            <person name="Klenk H.-P."/>
        </authorList>
    </citation>
    <scope>NUCLEOTIDE SEQUENCE [LARGE SCALE GENOMIC DNA]</scope>
    <source>
        <strain evidence="2 3">DSM 100723</strain>
    </source>
</reference>
<dbReference type="Proteomes" id="UP000523079">
    <property type="component" value="Unassembled WGS sequence"/>
</dbReference>
<dbReference type="AlphaFoldDB" id="A0A7W3IQP3"/>
<proteinExistence type="predicted"/>
<evidence type="ECO:0000313" key="2">
    <source>
        <dbReference type="EMBL" id="MBA8793449.1"/>
    </source>
</evidence>
<keyword evidence="3" id="KW-1185">Reference proteome</keyword>
<protein>
    <recommendedName>
        <fullName evidence="4">Lipoprotein</fullName>
    </recommendedName>
</protein>
<evidence type="ECO:0008006" key="4">
    <source>
        <dbReference type="Google" id="ProtNLM"/>
    </source>
</evidence>
<evidence type="ECO:0000256" key="1">
    <source>
        <dbReference type="SAM" id="MobiDB-lite"/>
    </source>
</evidence>
<feature type="compositionally biased region" description="Low complexity" evidence="1">
    <location>
        <begin position="35"/>
        <end position="60"/>
    </location>
</feature>
<dbReference type="RefSeq" id="WP_182559072.1">
    <property type="nucleotide sequence ID" value="NZ_JACGWT010000002.1"/>
</dbReference>